<keyword evidence="3" id="KW-1185">Reference proteome</keyword>
<reference evidence="3" key="1">
    <citation type="submission" date="2015-08" db="EMBL/GenBank/DDBJ databases">
        <title>Fjat-10028 dsm 16317.</title>
        <authorList>
            <person name="Liu B."/>
            <person name="Wang J."/>
            <person name="Zhu Y."/>
            <person name="Liu G."/>
            <person name="Chen Q."/>
            <person name="Chen Z."/>
            <person name="Lan J."/>
            <person name="Che J."/>
            <person name="Ge C."/>
            <person name="Shi H."/>
            <person name="Pan Z."/>
            <person name="Liu X."/>
        </authorList>
    </citation>
    <scope>NUCLEOTIDE SEQUENCE [LARGE SCALE GENOMIC DNA]</scope>
    <source>
        <strain evidence="3">DSM 16317</strain>
    </source>
</reference>
<feature type="transmembrane region" description="Helical" evidence="1">
    <location>
        <begin position="73"/>
        <end position="92"/>
    </location>
</feature>
<evidence type="ECO:0000313" key="2">
    <source>
        <dbReference type="EMBL" id="KOO51247.1"/>
    </source>
</evidence>
<evidence type="ECO:0000256" key="1">
    <source>
        <dbReference type="SAM" id="Phobius"/>
    </source>
</evidence>
<protein>
    <submittedName>
        <fullName evidence="2">Uncharacterized protein</fullName>
    </submittedName>
</protein>
<proteinExistence type="predicted"/>
<accession>A0A0M0LK18</accession>
<dbReference type="Proteomes" id="UP000036867">
    <property type="component" value="Unassembled WGS sequence"/>
</dbReference>
<keyword evidence="1" id="KW-1133">Transmembrane helix</keyword>
<dbReference type="AlphaFoldDB" id="A0A0M0LK18"/>
<dbReference type="RefSeq" id="WP_053415376.1">
    <property type="nucleotide sequence ID" value="NZ_LILB01000001.1"/>
</dbReference>
<dbReference type="OrthoDB" id="2074929at2"/>
<dbReference type="GeneID" id="301134841"/>
<feature type="transmembrane region" description="Helical" evidence="1">
    <location>
        <begin position="6"/>
        <end position="28"/>
    </location>
</feature>
<sequence>MERPIGVTLISFFYIFGAVVLLLTSIFYHHEPNSIGIAERFGIPNAPERLVRVLLALATFVMVYGYANLKKWGFWSMTVYSILFGLLSMTLMTAQNIQPFLGNLIWSLIIIVYSICVKAAFFNSNKV</sequence>
<evidence type="ECO:0000313" key="3">
    <source>
        <dbReference type="Proteomes" id="UP000036867"/>
    </source>
</evidence>
<name>A0A0M0LK18_9BACL</name>
<feature type="transmembrane region" description="Helical" evidence="1">
    <location>
        <begin position="104"/>
        <end position="122"/>
    </location>
</feature>
<dbReference type="EMBL" id="LILB01000001">
    <property type="protein sequence ID" value="KOO51247.1"/>
    <property type="molecule type" value="Genomic_DNA"/>
</dbReference>
<organism evidence="2 3">
    <name type="scientific">Viridibacillus arvi</name>
    <dbReference type="NCBI Taxonomy" id="263475"/>
    <lineage>
        <taxon>Bacteria</taxon>
        <taxon>Bacillati</taxon>
        <taxon>Bacillota</taxon>
        <taxon>Bacilli</taxon>
        <taxon>Bacillales</taxon>
        <taxon>Caryophanaceae</taxon>
        <taxon>Viridibacillus</taxon>
    </lineage>
</organism>
<feature type="transmembrane region" description="Helical" evidence="1">
    <location>
        <begin position="49"/>
        <end position="67"/>
    </location>
</feature>
<keyword evidence="1" id="KW-0812">Transmembrane</keyword>
<keyword evidence="1" id="KW-0472">Membrane</keyword>
<gene>
    <name evidence="2" type="ORF">AMD00_01725</name>
</gene>
<comment type="caution">
    <text evidence="2">The sequence shown here is derived from an EMBL/GenBank/DDBJ whole genome shotgun (WGS) entry which is preliminary data.</text>
</comment>